<sequence>MQNTSALKVEISELRSRVDVIERRQKETLPTTSFNWSKIVSGKTHRDENAVAMITTITTELKKKKERGNNVILTIPETKIADPNGEAEFAKKLATDMGISEMKIKISCIGSCRDGNKRSKNGNGSKNKKSSPDCSAGGRGIGHFVGPARPANGAGAASEQRRRGRPSRPTRFVTNTVCHSIDHVYYFRQPV</sequence>
<name>A0A3M7QET8_BRAPC</name>
<evidence type="ECO:0000313" key="3">
    <source>
        <dbReference type="Proteomes" id="UP000276133"/>
    </source>
</evidence>
<dbReference type="AlphaFoldDB" id="A0A3M7QET8"/>
<evidence type="ECO:0000313" key="2">
    <source>
        <dbReference type="EMBL" id="RNA09783.1"/>
    </source>
</evidence>
<feature type="region of interest" description="Disordered" evidence="1">
    <location>
        <begin position="115"/>
        <end position="171"/>
    </location>
</feature>
<keyword evidence="3" id="KW-1185">Reference proteome</keyword>
<evidence type="ECO:0000256" key="1">
    <source>
        <dbReference type="SAM" id="MobiDB-lite"/>
    </source>
</evidence>
<comment type="caution">
    <text evidence="2">The sequence shown here is derived from an EMBL/GenBank/DDBJ whole genome shotgun (WGS) entry which is preliminary data.</text>
</comment>
<gene>
    <name evidence="2" type="ORF">BpHYR1_011467</name>
</gene>
<dbReference type="EMBL" id="REGN01006372">
    <property type="protein sequence ID" value="RNA09783.1"/>
    <property type="molecule type" value="Genomic_DNA"/>
</dbReference>
<protein>
    <submittedName>
        <fullName evidence="2">Uncharacterized protein</fullName>
    </submittedName>
</protein>
<feature type="compositionally biased region" description="Low complexity" evidence="1">
    <location>
        <begin position="146"/>
        <end position="157"/>
    </location>
</feature>
<reference evidence="2 3" key="1">
    <citation type="journal article" date="2018" name="Sci. Rep.">
        <title>Genomic signatures of local adaptation to the degree of environmental predictability in rotifers.</title>
        <authorList>
            <person name="Franch-Gras L."/>
            <person name="Hahn C."/>
            <person name="Garcia-Roger E.M."/>
            <person name="Carmona M.J."/>
            <person name="Serra M."/>
            <person name="Gomez A."/>
        </authorList>
    </citation>
    <scope>NUCLEOTIDE SEQUENCE [LARGE SCALE GENOMIC DNA]</scope>
    <source>
        <strain evidence="2">HYR1</strain>
    </source>
</reference>
<organism evidence="2 3">
    <name type="scientific">Brachionus plicatilis</name>
    <name type="common">Marine rotifer</name>
    <name type="synonym">Brachionus muelleri</name>
    <dbReference type="NCBI Taxonomy" id="10195"/>
    <lineage>
        <taxon>Eukaryota</taxon>
        <taxon>Metazoa</taxon>
        <taxon>Spiralia</taxon>
        <taxon>Gnathifera</taxon>
        <taxon>Rotifera</taxon>
        <taxon>Eurotatoria</taxon>
        <taxon>Monogononta</taxon>
        <taxon>Pseudotrocha</taxon>
        <taxon>Ploima</taxon>
        <taxon>Brachionidae</taxon>
        <taxon>Brachionus</taxon>
    </lineage>
</organism>
<dbReference type="Proteomes" id="UP000276133">
    <property type="component" value="Unassembled WGS sequence"/>
</dbReference>
<proteinExistence type="predicted"/>
<accession>A0A3M7QET8</accession>